<dbReference type="Proteomes" id="UP000743370">
    <property type="component" value="Unassembled WGS sequence"/>
</dbReference>
<organism evidence="2 3">
    <name type="scientific">Phaseolus angularis</name>
    <name type="common">Azuki bean</name>
    <name type="synonym">Vigna angularis</name>
    <dbReference type="NCBI Taxonomy" id="3914"/>
    <lineage>
        <taxon>Eukaryota</taxon>
        <taxon>Viridiplantae</taxon>
        <taxon>Streptophyta</taxon>
        <taxon>Embryophyta</taxon>
        <taxon>Tracheophyta</taxon>
        <taxon>Spermatophyta</taxon>
        <taxon>Magnoliopsida</taxon>
        <taxon>eudicotyledons</taxon>
        <taxon>Gunneridae</taxon>
        <taxon>Pentapetalae</taxon>
        <taxon>rosids</taxon>
        <taxon>fabids</taxon>
        <taxon>Fabales</taxon>
        <taxon>Fabaceae</taxon>
        <taxon>Papilionoideae</taxon>
        <taxon>50 kb inversion clade</taxon>
        <taxon>NPAAA clade</taxon>
        <taxon>indigoferoid/millettioid clade</taxon>
        <taxon>Phaseoleae</taxon>
        <taxon>Vigna</taxon>
    </lineage>
</organism>
<dbReference type="Gene3D" id="3.30.465.10">
    <property type="match status" value="1"/>
</dbReference>
<feature type="compositionally biased region" description="Low complexity" evidence="1">
    <location>
        <begin position="125"/>
        <end position="137"/>
    </location>
</feature>
<feature type="region of interest" description="Disordered" evidence="1">
    <location>
        <begin position="121"/>
        <end position="145"/>
    </location>
</feature>
<dbReference type="GO" id="GO:0050660">
    <property type="term" value="F:flavin adenine dinucleotide binding"/>
    <property type="evidence" value="ECO:0007669"/>
    <property type="project" value="InterPro"/>
</dbReference>
<accession>A0A8T0L258</accession>
<dbReference type="EMBL" id="JABFOF010000002">
    <property type="protein sequence ID" value="KAG2405158.1"/>
    <property type="molecule type" value="Genomic_DNA"/>
</dbReference>
<proteinExistence type="predicted"/>
<comment type="caution">
    <text evidence="2">The sequence shown here is derived from an EMBL/GenBank/DDBJ whole genome shotgun (WGS) entry which is preliminary data.</text>
</comment>
<gene>
    <name evidence="2" type="ORF">HKW66_Vig0044130</name>
</gene>
<dbReference type="InterPro" id="IPR036318">
    <property type="entry name" value="FAD-bd_PCMH-like_sf"/>
</dbReference>
<evidence type="ECO:0000313" key="2">
    <source>
        <dbReference type="EMBL" id="KAG2405158.1"/>
    </source>
</evidence>
<dbReference type="SUPFAM" id="SSF56176">
    <property type="entry name" value="FAD-binding/transporter-associated domain-like"/>
    <property type="match status" value="1"/>
</dbReference>
<evidence type="ECO:0000313" key="3">
    <source>
        <dbReference type="Proteomes" id="UP000743370"/>
    </source>
</evidence>
<evidence type="ECO:0000256" key="1">
    <source>
        <dbReference type="SAM" id="MobiDB-lite"/>
    </source>
</evidence>
<sequence>MSNALPLHPIVRNFNVDYPLHFDDMNVVVEPAIGWMELNEYLEPYGLFFPLDPVGVRHLSLIVGFILRNKTKSLSIDSVTTSTIDGTRMHDFPHRTGLGQRRALAMVLTWTGFPSDHNNSNALTSSSDGVSGGAASSHTVVLPLK</sequence>
<name>A0A8T0L258_PHAAN</name>
<dbReference type="AlphaFoldDB" id="A0A8T0L258"/>
<dbReference type="InterPro" id="IPR016169">
    <property type="entry name" value="FAD-bd_PCMH_sub2"/>
</dbReference>
<protein>
    <submittedName>
        <fullName evidence="2">D-lactate dehydrogenase</fullName>
    </submittedName>
</protein>
<reference evidence="2 3" key="1">
    <citation type="submission" date="2020-05" db="EMBL/GenBank/DDBJ databases">
        <title>Vigna angularis (adzuki bean) Var. LongXiaoDou No. 4 denovo assembly.</title>
        <authorList>
            <person name="Xiang H."/>
        </authorList>
    </citation>
    <scope>NUCLEOTIDE SEQUENCE [LARGE SCALE GENOMIC DNA]</scope>
    <source>
        <tissue evidence="2">Leaf</tissue>
    </source>
</reference>